<dbReference type="Proteomes" id="UP001497522">
    <property type="component" value="Chromosome 17"/>
</dbReference>
<evidence type="ECO:0000313" key="2">
    <source>
        <dbReference type="Proteomes" id="UP001497522"/>
    </source>
</evidence>
<organism evidence="1 2">
    <name type="scientific">Sphagnum jensenii</name>
    <dbReference type="NCBI Taxonomy" id="128206"/>
    <lineage>
        <taxon>Eukaryota</taxon>
        <taxon>Viridiplantae</taxon>
        <taxon>Streptophyta</taxon>
        <taxon>Embryophyta</taxon>
        <taxon>Bryophyta</taxon>
        <taxon>Sphagnophytina</taxon>
        <taxon>Sphagnopsida</taxon>
        <taxon>Sphagnales</taxon>
        <taxon>Sphagnaceae</taxon>
        <taxon>Sphagnum</taxon>
    </lineage>
</organism>
<proteinExistence type="predicted"/>
<accession>A0ABP1AYK0</accession>
<reference evidence="1" key="1">
    <citation type="submission" date="2024-03" db="EMBL/GenBank/DDBJ databases">
        <authorList>
            <consortium name="ELIXIR-Norway"/>
            <consortium name="Elixir Norway"/>
        </authorList>
    </citation>
    <scope>NUCLEOTIDE SEQUENCE</scope>
</reference>
<dbReference type="EMBL" id="OZ023718">
    <property type="protein sequence ID" value="CAK9867683.1"/>
    <property type="molecule type" value="Genomic_DNA"/>
</dbReference>
<gene>
    <name evidence="1" type="ORF">CSSPJE1EN2_LOCUS10678</name>
</gene>
<keyword evidence="2" id="KW-1185">Reference proteome</keyword>
<protein>
    <submittedName>
        <fullName evidence="1">Uncharacterized protein</fullName>
    </submittedName>
</protein>
<name>A0ABP1AYK0_9BRYO</name>
<sequence length="56" mass="6138">YVTRNYSKEKGAPAGGESFKDVVNGRGKGISRRLPFSILDPVCSFSDFRGLGMKKL</sequence>
<evidence type="ECO:0000313" key="1">
    <source>
        <dbReference type="EMBL" id="CAK9867683.1"/>
    </source>
</evidence>
<feature type="non-terminal residue" evidence="1">
    <location>
        <position position="1"/>
    </location>
</feature>